<dbReference type="VEuPathDB" id="FungiDB:BDBG_01061"/>
<evidence type="ECO:0000313" key="1">
    <source>
        <dbReference type="EMBL" id="OAT04522.1"/>
    </source>
</evidence>
<dbReference type="EMBL" id="GG657449">
    <property type="protein sequence ID" value="OAT04522.1"/>
    <property type="molecule type" value="Genomic_DNA"/>
</dbReference>
<sequence>MTGVFNRLLLLQSAPDDNADKSLKRSHSTLSRISSSKIRKFRYRFRDSMSFSQTFTEQPQEARIQKHYDIVTLLGNADQYPVEDVPSPPPPVQNYTVENLKDRLMYVDGILRNSQRKPSPIGTRALQIYKDTCARLLDLEQEDGELTGVKDIWRATLRKYDRSLHNTPCLQVACSSDDQILQDRLITLQKATFYARYADLFAELSIRPEPGIGTAEQSYWAEIWRKLQLEDDASYRCVFNGVQCHQENPTHLAIYRAWDRIGLSRSNVIQTIHEFATCKDLKHMNILPMVKTGKFDDIKKHLYHDSSIIPLLIHGDDWKLLRFLSLVIQSLTDLWFDRRKIDTENYQMWTYTKALRSLYRQLQGEDYSVPQGQLACDIARKIRKRLRDMEDEEKAMESLSMTIGPVRPSGNKKTKGATVFSASQVRAERERAMKMAADWNYIINRVHVAEDTSDASCGKYSEPADPL</sequence>
<evidence type="ECO:0000313" key="2">
    <source>
        <dbReference type="Proteomes" id="UP000002038"/>
    </source>
</evidence>
<dbReference type="Proteomes" id="UP000002038">
    <property type="component" value="Unassembled WGS sequence"/>
</dbReference>
<dbReference type="RefSeq" id="XP_002628153.2">
    <property type="nucleotide sequence ID" value="XM_002628107.2"/>
</dbReference>
<accession>A0A179UDE7</accession>
<proteinExistence type="predicted"/>
<keyword evidence="2" id="KW-1185">Reference proteome</keyword>
<name>A0A179UDE7_BLAGS</name>
<organism evidence="1 2">
    <name type="scientific">Blastomyces gilchristii (strain SLH14081)</name>
    <name type="common">Blastomyces dermatitidis</name>
    <dbReference type="NCBI Taxonomy" id="559298"/>
    <lineage>
        <taxon>Eukaryota</taxon>
        <taxon>Fungi</taxon>
        <taxon>Dikarya</taxon>
        <taxon>Ascomycota</taxon>
        <taxon>Pezizomycotina</taxon>
        <taxon>Eurotiomycetes</taxon>
        <taxon>Eurotiomycetidae</taxon>
        <taxon>Onygenales</taxon>
        <taxon>Ajellomycetaceae</taxon>
        <taxon>Blastomyces</taxon>
    </lineage>
</organism>
<reference evidence="2" key="1">
    <citation type="journal article" date="2015" name="PLoS Genet.">
        <title>The dynamic genome and transcriptome of the human fungal pathogen Blastomyces and close relative Emmonsia.</title>
        <authorList>
            <person name="Munoz J.F."/>
            <person name="Gauthier G.M."/>
            <person name="Desjardins C.A."/>
            <person name="Gallo J.E."/>
            <person name="Holder J."/>
            <person name="Sullivan T.D."/>
            <person name="Marty A.J."/>
            <person name="Carmen J.C."/>
            <person name="Chen Z."/>
            <person name="Ding L."/>
            <person name="Gujja S."/>
            <person name="Magrini V."/>
            <person name="Misas E."/>
            <person name="Mitreva M."/>
            <person name="Priest M."/>
            <person name="Saif S."/>
            <person name="Whiston E.A."/>
            <person name="Young S."/>
            <person name="Zeng Q."/>
            <person name="Goldman W.E."/>
            <person name="Mardis E.R."/>
            <person name="Taylor J.W."/>
            <person name="McEwen J.G."/>
            <person name="Clay O.K."/>
            <person name="Klein B.S."/>
            <person name="Cuomo C.A."/>
        </authorList>
    </citation>
    <scope>NUCLEOTIDE SEQUENCE [LARGE SCALE GENOMIC DNA]</scope>
    <source>
        <strain evidence="2">SLH14081</strain>
    </source>
</reference>
<dbReference type="OrthoDB" id="4478691at2759"/>
<dbReference type="GeneID" id="8510516"/>
<dbReference type="KEGG" id="bgh:BDBG_01061"/>
<gene>
    <name evidence="1" type="ORF">BDBG_01061</name>
</gene>
<dbReference type="AlphaFoldDB" id="A0A179UDE7"/>
<protein>
    <submittedName>
        <fullName evidence="1">Uncharacterized protein</fullName>
    </submittedName>
</protein>